<dbReference type="SUPFAM" id="SSF53474">
    <property type="entry name" value="alpha/beta-Hydrolases"/>
    <property type="match status" value="1"/>
</dbReference>
<keyword evidence="7" id="KW-0325">Glycoprotein</keyword>
<protein>
    <recommendedName>
        <fullName evidence="9">Lipase</fullName>
    </recommendedName>
</protein>
<dbReference type="GO" id="GO:0016042">
    <property type="term" value="P:lipid catabolic process"/>
    <property type="evidence" value="ECO:0007669"/>
    <property type="project" value="UniProtKB-KW"/>
</dbReference>
<dbReference type="PANTHER" id="PTHR11005">
    <property type="entry name" value="LYSOSOMAL ACID LIPASE-RELATED"/>
    <property type="match status" value="1"/>
</dbReference>
<comment type="similarity">
    <text evidence="2 9">Belongs to the AB hydrolase superfamily. Lipase family.</text>
</comment>
<dbReference type="EMBL" id="UZAM01010656">
    <property type="protein sequence ID" value="VDP13231.1"/>
    <property type="molecule type" value="Genomic_DNA"/>
</dbReference>
<evidence type="ECO:0000313" key="14">
    <source>
        <dbReference type="Proteomes" id="UP000270296"/>
    </source>
</evidence>
<evidence type="ECO:0000256" key="11">
    <source>
        <dbReference type="SAM" id="SignalP"/>
    </source>
</evidence>
<dbReference type="WBParaSite" id="SBAD_0000775101-mRNA-1">
    <property type="protein sequence ID" value="SBAD_0000775101-mRNA-1"/>
    <property type="gene ID" value="SBAD_0000775101"/>
</dbReference>
<keyword evidence="5 9" id="KW-0442">Lipid degradation</keyword>
<evidence type="ECO:0000256" key="8">
    <source>
        <dbReference type="ARBA" id="ARBA00023228"/>
    </source>
</evidence>
<dbReference type="Gene3D" id="3.40.50.1820">
    <property type="entry name" value="alpha/beta hydrolase"/>
    <property type="match status" value="1"/>
</dbReference>
<dbReference type="GO" id="GO:0043202">
    <property type="term" value="C:lysosomal lumen"/>
    <property type="evidence" value="ECO:0007669"/>
    <property type="project" value="UniProtKB-SubCell"/>
</dbReference>
<keyword evidence="4 9" id="KW-0378">Hydrolase</keyword>
<feature type="signal peptide" evidence="11">
    <location>
        <begin position="1"/>
        <end position="22"/>
    </location>
</feature>
<dbReference type="GO" id="GO:0016788">
    <property type="term" value="F:hydrolase activity, acting on ester bonds"/>
    <property type="evidence" value="ECO:0007669"/>
    <property type="project" value="InterPro"/>
</dbReference>
<feature type="active site" description="Nucleophile" evidence="10">
    <location>
        <position position="170"/>
    </location>
</feature>
<proteinExistence type="inferred from homology"/>
<keyword evidence="3 11" id="KW-0732">Signal</keyword>
<evidence type="ECO:0000256" key="1">
    <source>
        <dbReference type="ARBA" id="ARBA00004227"/>
    </source>
</evidence>
<feature type="chain" id="PRO_5043140248" description="Lipase" evidence="11">
    <location>
        <begin position="23"/>
        <end position="404"/>
    </location>
</feature>
<feature type="domain" description="Partial AB-hydrolase lipase" evidence="12">
    <location>
        <begin position="32"/>
        <end position="95"/>
    </location>
</feature>
<dbReference type="PIRSF" id="PIRSF000862">
    <property type="entry name" value="Steryl_ester_lip"/>
    <property type="match status" value="1"/>
</dbReference>
<evidence type="ECO:0000256" key="10">
    <source>
        <dbReference type="PIRSR" id="PIRSR000862-1"/>
    </source>
</evidence>
<dbReference type="Pfam" id="PF04083">
    <property type="entry name" value="Abhydro_lipase"/>
    <property type="match status" value="1"/>
</dbReference>
<accession>A0A183IV23</accession>
<comment type="subcellular location">
    <subcellularLocation>
        <location evidence="1">Lysosome lumen</location>
    </subcellularLocation>
</comment>
<dbReference type="AlphaFoldDB" id="A0A183IV23"/>
<reference evidence="13 14" key="2">
    <citation type="submission" date="2018-11" db="EMBL/GenBank/DDBJ databases">
        <authorList>
            <consortium name="Pathogen Informatics"/>
        </authorList>
    </citation>
    <scope>NUCLEOTIDE SEQUENCE [LARGE SCALE GENOMIC DNA]</scope>
</reference>
<evidence type="ECO:0000259" key="12">
    <source>
        <dbReference type="Pfam" id="PF04083"/>
    </source>
</evidence>
<keyword evidence="6" id="KW-0443">Lipid metabolism</keyword>
<evidence type="ECO:0000313" key="15">
    <source>
        <dbReference type="WBParaSite" id="SBAD_0000775101-mRNA-1"/>
    </source>
</evidence>
<evidence type="ECO:0000256" key="4">
    <source>
        <dbReference type="ARBA" id="ARBA00022801"/>
    </source>
</evidence>
<name>A0A183IV23_9BILA</name>
<evidence type="ECO:0000256" key="9">
    <source>
        <dbReference type="PIRNR" id="PIRNR000862"/>
    </source>
</evidence>
<feature type="active site" description="Charge relay system" evidence="10">
    <location>
        <position position="372"/>
    </location>
</feature>
<organism evidence="15">
    <name type="scientific">Soboliphyme baturini</name>
    <dbReference type="NCBI Taxonomy" id="241478"/>
    <lineage>
        <taxon>Eukaryota</taxon>
        <taxon>Metazoa</taxon>
        <taxon>Ecdysozoa</taxon>
        <taxon>Nematoda</taxon>
        <taxon>Enoplea</taxon>
        <taxon>Dorylaimia</taxon>
        <taxon>Dioctophymatida</taxon>
        <taxon>Dioctophymatoidea</taxon>
        <taxon>Soboliphymatidae</taxon>
        <taxon>Soboliphyme</taxon>
    </lineage>
</organism>
<dbReference type="InterPro" id="IPR025483">
    <property type="entry name" value="Lipase_euk"/>
</dbReference>
<sequence>MFTFYGFASLIFVGVYTEGITARDPEILMNCSQLIGYWEYPMEEHRVVTEDGYILKIYRIPHGHSRNVMYDFTPKPVVFIQHGLLSSCADWISNLRNESLAFVFADAGFDVWLGNFRGNTYGREHIRLNTTSHEFWQFSWDQMAEYDLPAMVNMALNVSGAEHLYYIGHSEGAMTVFAKLSNDQEFAKKLKLVFALGPVTTVAHIKGVLSFLAKLTPQIAKITELFGIDEFLPDNKFVDFMKELFCKKHVAVELCKNILFLIAGPDSHQLNTTRVPVYISHTSAGTSVRNIVHFAQLARNGHYEMYDYGSAAKNIFYYGQATPPVYDVRNITVPVSLFWGAEDWLADPQDVVDGLLSKLKTVTSHFLKGFNHLDFLWGLRATKMVYDVIRDEIYKDLVIDNLKS</sequence>
<dbReference type="InterPro" id="IPR029058">
    <property type="entry name" value="AB_hydrolase_fold"/>
</dbReference>
<dbReference type="FunFam" id="3.40.50.1820:FF:000021">
    <property type="entry name" value="Lipase"/>
    <property type="match status" value="1"/>
</dbReference>
<keyword evidence="14" id="KW-1185">Reference proteome</keyword>
<evidence type="ECO:0000256" key="2">
    <source>
        <dbReference type="ARBA" id="ARBA00010701"/>
    </source>
</evidence>
<feature type="active site" description="Charge relay system" evidence="10">
    <location>
        <position position="343"/>
    </location>
</feature>
<evidence type="ECO:0000256" key="3">
    <source>
        <dbReference type="ARBA" id="ARBA00022729"/>
    </source>
</evidence>
<dbReference type="InterPro" id="IPR006693">
    <property type="entry name" value="AB_hydrolase_lipase"/>
</dbReference>
<dbReference type="Proteomes" id="UP000270296">
    <property type="component" value="Unassembled WGS sequence"/>
</dbReference>
<gene>
    <name evidence="13" type="ORF">SBAD_LOCUS7470</name>
</gene>
<reference evidence="15" key="1">
    <citation type="submission" date="2016-06" db="UniProtKB">
        <authorList>
            <consortium name="WormBaseParasite"/>
        </authorList>
    </citation>
    <scope>IDENTIFICATION</scope>
</reference>
<evidence type="ECO:0000256" key="5">
    <source>
        <dbReference type="ARBA" id="ARBA00022963"/>
    </source>
</evidence>
<evidence type="ECO:0000256" key="6">
    <source>
        <dbReference type="ARBA" id="ARBA00023098"/>
    </source>
</evidence>
<dbReference type="OrthoDB" id="9974421at2759"/>
<keyword evidence="8" id="KW-0458">Lysosome</keyword>
<evidence type="ECO:0000313" key="13">
    <source>
        <dbReference type="EMBL" id="VDP13231.1"/>
    </source>
</evidence>
<evidence type="ECO:0000256" key="7">
    <source>
        <dbReference type="ARBA" id="ARBA00023180"/>
    </source>
</evidence>